<organism evidence="2 3">
    <name type="scientific">Oceanobacillus oncorhynchi</name>
    <dbReference type="NCBI Taxonomy" id="545501"/>
    <lineage>
        <taxon>Bacteria</taxon>
        <taxon>Bacillati</taxon>
        <taxon>Bacillota</taxon>
        <taxon>Bacilli</taxon>
        <taxon>Bacillales</taxon>
        <taxon>Bacillaceae</taxon>
        <taxon>Oceanobacillus</taxon>
    </lineage>
</organism>
<accession>A0A0A1MRM9</accession>
<evidence type="ECO:0000313" key="3">
    <source>
        <dbReference type="Proteomes" id="UP000040453"/>
    </source>
</evidence>
<dbReference type="EMBL" id="CDGG01000001">
    <property type="protein sequence ID" value="CEI82329.1"/>
    <property type="molecule type" value="Genomic_DNA"/>
</dbReference>
<feature type="region of interest" description="Disordered" evidence="1">
    <location>
        <begin position="157"/>
        <end position="180"/>
    </location>
</feature>
<dbReference type="RefSeq" id="WP_084612918.1">
    <property type="nucleotide sequence ID" value="NZ_CAXOIH010000014.1"/>
</dbReference>
<dbReference type="STRING" id="545501.BN997_02190"/>
<proteinExistence type="predicted"/>
<dbReference type="OrthoDB" id="2068061at2"/>
<evidence type="ECO:0000256" key="1">
    <source>
        <dbReference type="SAM" id="MobiDB-lite"/>
    </source>
</evidence>
<feature type="region of interest" description="Disordered" evidence="1">
    <location>
        <begin position="1"/>
        <end position="84"/>
    </location>
</feature>
<sequence>MNHFQPQHPNGQENRQNNLPGQMLNNYFQPAPQHDYSNGAFTGRPDGKSGGEGGYQAEPYSANSMPPQYDHQQSANPMAAPYEQQQPANHMVPPYEQEHHSSPERIGGFFPGAPNGNGANFPEGMMEQMIDMFPEPPNNNGNGGAFPNWPPAPSFPNFPENGGNEGPQGQQPAPAGMGGMNSQPPMGPPPNFVPQKQQVQTFAVDPGGIRHCMFRFTYIWPNHGRGFWAFPTFLGRNSIAGFRWNGFRWVYFGMDLNSIESFQCM</sequence>
<feature type="compositionally biased region" description="Polar residues" evidence="1">
    <location>
        <begin position="61"/>
        <end position="76"/>
    </location>
</feature>
<evidence type="ECO:0008006" key="4">
    <source>
        <dbReference type="Google" id="ProtNLM"/>
    </source>
</evidence>
<dbReference type="AlphaFoldDB" id="A0A0A1MRM9"/>
<reference evidence="2 3" key="1">
    <citation type="submission" date="2014-11" db="EMBL/GenBank/DDBJ databases">
        <authorList>
            <person name="Urmite Genomes Urmite Genomes"/>
        </authorList>
    </citation>
    <scope>NUCLEOTIDE SEQUENCE [LARGE SCALE GENOMIC DNA]</scope>
    <source>
        <strain evidence="2 3">Oc5</strain>
    </source>
</reference>
<evidence type="ECO:0000313" key="2">
    <source>
        <dbReference type="EMBL" id="CEI82329.1"/>
    </source>
</evidence>
<feature type="compositionally biased region" description="Low complexity" evidence="1">
    <location>
        <begin position="157"/>
        <end position="175"/>
    </location>
</feature>
<protein>
    <recommendedName>
        <fullName evidence="4">Transporter</fullName>
    </recommendedName>
</protein>
<gene>
    <name evidence="2" type="ORF">BN997_02190</name>
</gene>
<keyword evidence="3" id="KW-1185">Reference proteome</keyword>
<dbReference type="Proteomes" id="UP000040453">
    <property type="component" value="Unassembled WGS sequence"/>
</dbReference>
<feature type="compositionally biased region" description="Polar residues" evidence="1">
    <location>
        <begin position="1"/>
        <end position="28"/>
    </location>
</feature>
<name>A0A0A1MRM9_9BACI</name>